<comment type="caution">
    <text evidence="3">The sequence shown here is derived from an EMBL/GenBank/DDBJ whole genome shotgun (WGS) entry which is preliminary data.</text>
</comment>
<evidence type="ECO:0000313" key="3">
    <source>
        <dbReference type="EMBL" id="KAF2416326.1"/>
    </source>
</evidence>
<accession>A0A9P4TSA0</accession>
<protein>
    <recommendedName>
        <fullName evidence="2">PD-(D/E)XK nuclease-like domain-containing protein</fullName>
    </recommendedName>
</protein>
<dbReference type="OrthoDB" id="4161186at2759"/>
<organism evidence="3 4">
    <name type="scientific">Tothia fuscella</name>
    <dbReference type="NCBI Taxonomy" id="1048955"/>
    <lineage>
        <taxon>Eukaryota</taxon>
        <taxon>Fungi</taxon>
        <taxon>Dikarya</taxon>
        <taxon>Ascomycota</taxon>
        <taxon>Pezizomycotina</taxon>
        <taxon>Dothideomycetes</taxon>
        <taxon>Pleosporomycetidae</taxon>
        <taxon>Venturiales</taxon>
        <taxon>Cylindrosympodiaceae</taxon>
        <taxon>Tothia</taxon>
    </lineage>
</organism>
<sequence length="354" mass="39309">MAFAPQPIISKQFGVDTMLELPKELRVMLSTVKNKYARGIAVVSEEHKSTWPDDIFDGGNDEYSFTQPNKLPGPSPTPQQCAKIVRLARRCEEHRACEAAWNSSVHNLILDTALDYHAFINAVYFVNSTSARIFPSLIPPGRAGTSLDAKMIDFAIHMEPNPRFNSALHVLAQRSSPLEPFSTNCTPYAPLCARPIGVSIETKLTGEKWEDVLLQVEVWAASSFVRMEHLVADCAAAHGGGGGGYDGEDKDKDEDEDEDEDKDQVGSNLPFLPILIIQGHDWNFLAAVRQTSMDGDKRITKTCVYHKVAFGSTTSLLGVYQVICTIQLLATWVRDDYTPWFESRCLGLDSVERL</sequence>
<dbReference type="Pfam" id="PF20516">
    <property type="entry name" value="PDDEXK_12"/>
    <property type="match status" value="1"/>
</dbReference>
<dbReference type="Proteomes" id="UP000800235">
    <property type="component" value="Unassembled WGS sequence"/>
</dbReference>
<gene>
    <name evidence="3" type="ORF">EJ08DRAFT_703686</name>
</gene>
<dbReference type="InterPro" id="IPR046797">
    <property type="entry name" value="PDDEXK_12"/>
</dbReference>
<keyword evidence="4" id="KW-1185">Reference proteome</keyword>
<feature type="compositionally biased region" description="Acidic residues" evidence="1">
    <location>
        <begin position="246"/>
        <end position="262"/>
    </location>
</feature>
<dbReference type="AlphaFoldDB" id="A0A9P4TSA0"/>
<name>A0A9P4TSA0_9PEZI</name>
<reference evidence="3" key="1">
    <citation type="journal article" date="2020" name="Stud. Mycol.">
        <title>101 Dothideomycetes genomes: a test case for predicting lifestyles and emergence of pathogens.</title>
        <authorList>
            <person name="Haridas S."/>
            <person name="Albert R."/>
            <person name="Binder M."/>
            <person name="Bloem J."/>
            <person name="Labutti K."/>
            <person name="Salamov A."/>
            <person name="Andreopoulos B."/>
            <person name="Baker S."/>
            <person name="Barry K."/>
            <person name="Bills G."/>
            <person name="Bluhm B."/>
            <person name="Cannon C."/>
            <person name="Castanera R."/>
            <person name="Culley D."/>
            <person name="Daum C."/>
            <person name="Ezra D."/>
            <person name="Gonzalez J."/>
            <person name="Henrissat B."/>
            <person name="Kuo A."/>
            <person name="Liang C."/>
            <person name="Lipzen A."/>
            <person name="Lutzoni F."/>
            <person name="Magnuson J."/>
            <person name="Mondo S."/>
            <person name="Nolan M."/>
            <person name="Ohm R."/>
            <person name="Pangilinan J."/>
            <person name="Park H.-J."/>
            <person name="Ramirez L."/>
            <person name="Alfaro M."/>
            <person name="Sun H."/>
            <person name="Tritt A."/>
            <person name="Yoshinaga Y."/>
            <person name="Zwiers L.-H."/>
            <person name="Turgeon B."/>
            <person name="Goodwin S."/>
            <person name="Spatafora J."/>
            <person name="Crous P."/>
            <person name="Grigoriev I."/>
        </authorList>
    </citation>
    <scope>NUCLEOTIDE SEQUENCE</scope>
    <source>
        <strain evidence="3">CBS 130266</strain>
    </source>
</reference>
<feature type="domain" description="PD-(D/E)XK nuclease-like" evidence="2">
    <location>
        <begin position="66"/>
        <end position="337"/>
    </location>
</feature>
<proteinExistence type="predicted"/>
<dbReference type="EMBL" id="MU007163">
    <property type="protein sequence ID" value="KAF2416326.1"/>
    <property type="molecule type" value="Genomic_DNA"/>
</dbReference>
<feature type="region of interest" description="Disordered" evidence="1">
    <location>
        <begin position="241"/>
        <end position="266"/>
    </location>
</feature>
<evidence type="ECO:0000259" key="2">
    <source>
        <dbReference type="Pfam" id="PF20516"/>
    </source>
</evidence>
<evidence type="ECO:0000256" key="1">
    <source>
        <dbReference type="SAM" id="MobiDB-lite"/>
    </source>
</evidence>
<evidence type="ECO:0000313" key="4">
    <source>
        <dbReference type="Proteomes" id="UP000800235"/>
    </source>
</evidence>